<protein>
    <submittedName>
        <fullName evidence="4">Helicase</fullName>
    </submittedName>
</protein>
<sequence length="513" mass="58098">MTAPGLANRKSLEPYIKDDIKYYEHQVEGIRRAATMQSFILADEMGLGKSIQSLTVFGIDLFMGRCNSMIVICPTTLKLNWANEIDKFMGDVIYSVLPNKPAPARQKHLDQFSQLDVPRVLIMNYEQVKPHLEQLISMQFDIVLFDEAHMLKNPSAQRTKAARALAETCTRRFFLTGSPILNHVNDIWSLASMVDPAAFGSYYGFLNTYAVYGGYENREIVAVKNEQDLNAKLAQIMIRRLKKDVLDLPEVQITPRLVGLHTKQQKLYDQVLEDLQITRSENDEPDEIDNVLTKFLRLKQICGTTATVLENKEDYSDKLDAALFDAVDLVKQGERVVVFTQYRGVQEAFVNRLTAAFNKGSNRPMGSGKFAPIHNKMATFPVFVLNGDVPAEDRVKVVNEWADHEEPGVIVCIYSVAGTGLNMTAARYCQRLDKLFNPPLNQQAIDRLHRIGADKSQPVQVLDYLVKDSVEDRVNEILEVKQKIADSIVETDPLLKKAITQAMLEEKEKRNKK</sequence>
<dbReference type="InterPro" id="IPR038718">
    <property type="entry name" value="SNF2-like_sf"/>
</dbReference>
<dbReference type="InterPro" id="IPR000330">
    <property type="entry name" value="SNF2_N"/>
</dbReference>
<dbReference type="Gene3D" id="3.40.50.300">
    <property type="entry name" value="P-loop containing nucleotide triphosphate hydrolases"/>
    <property type="match status" value="1"/>
</dbReference>
<dbReference type="KEGG" id="vg:26795107"/>
<dbReference type="InterPro" id="IPR027417">
    <property type="entry name" value="P-loop_NTPase"/>
</dbReference>
<proteinExistence type="predicted"/>
<dbReference type="Gene3D" id="3.40.50.10810">
    <property type="entry name" value="Tandem AAA-ATPase domain"/>
    <property type="match status" value="1"/>
</dbReference>
<dbReference type="PROSITE" id="PS51194">
    <property type="entry name" value="HELICASE_CTER"/>
    <property type="match status" value="1"/>
</dbReference>
<dbReference type="GO" id="GO:0016787">
    <property type="term" value="F:hydrolase activity"/>
    <property type="evidence" value="ECO:0007669"/>
    <property type="project" value="UniProtKB-KW"/>
</dbReference>
<keyword evidence="4" id="KW-0547">Nucleotide-binding</keyword>
<dbReference type="InterPro" id="IPR001650">
    <property type="entry name" value="Helicase_C-like"/>
</dbReference>
<evidence type="ECO:0000313" key="4">
    <source>
        <dbReference type="EMBL" id="AKC02800.1"/>
    </source>
</evidence>
<keyword evidence="5" id="KW-1185">Reference proteome</keyword>
<dbReference type="CDD" id="cd18793">
    <property type="entry name" value="SF2_C_SNF"/>
    <property type="match status" value="1"/>
</dbReference>
<dbReference type="Proteomes" id="UP000033020">
    <property type="component" value="Segment"/>
</dbReference>
<dbReference type="SMART" id="SM00490">
    <property type="entry name" value="HELICc"/>
    <property type="match status" value="1"/>
</dbReference>
<dbReference type="InterPro" id="IPR049730">
    <property type="entry name" value="SNF2/RAD54-like_C"/>
</dbReference>
<evidence type="ECO:0000259" key="2">
    <source>
        <dbReference type="PROSITE" id="PS51192"/>
    </source>
</evidence>
<dbReference type="Pfam" id="PF00176">
    <property type="entry name" value="SNF2-rel_dom"/>
    <property type="match status" value="1"/>
</dbReference>
<dbReference type="EMBL" id="KP790008">
    <property type="protein sequence ID" value="AKC02800.1"/>
    <property type="molecule type" value="Genomic_DNA"/>
</dbReference>
<organism evidence="4 5">
    <name type="scientific">Gordonia phage GordTnk2</name>
    <dbReference type="NCBI Taxonomy" id="1622192"/>
    <lineage>
        <taxon>Viruses</taxon>
        <taxon>Duplodnaviria</taxon>
        <taxon>Heunggongvirae</taxon>
        <taxon>Uroviricota</taxon>
        <taxon>Caudoviricetes</taxon>
        <taxon>Gordtnkvirus</taxon>
        <taxon>Gordtnkvirus gordtnk2</taxon>
    </lineage>
</organism>
<gene>
    <name evidence="4" type="ORF">GordTnk2_60</name>
</gene>
<dbReference type="PROSITE" id="PS51192">
    <property type="entry name" value="HELICASE_ATP_BIND_1"/>
    <property type="match status" value="1"/>
</dbReference>
<accession>A0A0E3T7U5</accession>
<feature type="domain" description="Helicase ATP-binding" evidence="2">
    <location>
        <begin position="30"/>
        <end position="197"/>
    </location>
</feature>
<dbReference type="GO" id="GO:0004386">
    <property type="term" value="F:helicase activity"/>
    <property type="evidence" value="ECO:0007669"/>
    <property type="project" value="UniProtKB-KW"/>
</dbReference>
<dbReference type="InterPro" id="IPR014001">
    <property type="entry name" value="Helicase_ATP-bd"/>
</dbReference>
<dbReference type="SMART" id="SM00487">
    <property type="entry name" value="DEXDc"/>
    <property type="match status" value="1"/>
</dbReference>
<evidence type="ECO:0000256" key="1">
    <source>
        <dbReference type="ARBA" id="ARBA00022801"/>
    </source>
</evidence>
<keyword evidence="1" id="KW-0378">Hydrolase</keyword>
<feature type="domain" description="Helicase C-terminal" evidence="3">
    <location>
        <begin position="322"/>
        <end position="500"/>
    </location>
</feature>
<keyword evidence="4" id="KW-0067">ATP-binding</keyword>
<dbReference type="GeneID" id="26795107"/>
<evidence type="ECO:0000259" key="3">
    <source>
        <dbReference type="PROSITE" id="PS51194"/>
    </source>
</evidence>
<dbReference type="SUPFAM" id="SSF52540">
    <property type="entry name" value="P-loop containing nucleoside triphosphate hydrolases"/>
    <property type="match status" value="2"/>
</dbReference>
<evidence type="ECO:0000313" key="5">
    <source>
        <dbReference type="Proteomes" id="UP000033020"/>
    </source>
</evidence>
<dbReference type="RefSeq" id="YP_009223968.1">
    <property type="nucleotide sequence ID" value="NC_029074.1"/>
</dbReference>
<dbReference type="PANTHER" id="PTHR10799">
    <property type="entry name" value="SNF2/RAD54 HELICASE FAMILY"/>
    <property type="match status" value="1"/>
</dbReference>
<keyword evidence="4" id="KW-0347">Helicase</keyword>
<dbReference type="GO" id="GO:0005524">
    <property type="term" value="F:ATP binding"/>
    <property type="evidence" value="ECO:0007669"/>
    <property type="project" value="InterPro"/>
</dbReference>
<reference evidence="4 5" key="1">
    <citation type="journal article" date="2015" name="Sci. Rep.">
        <title>Bacteriophages of wastewater foaming-associated filamentous Gordonia reduce host levels in raw activated sludge.</title>
        <authorList>
            <person name="Liu M."/>
            <person name="Gill J.J."/>
            <person name="Young R."/>
            <person name="Summer E.J."/>
        </authorList>
    </citation>
    <scope>NUCLEOTIDE SEQUENCE [LARGE SCALE GENOMIC DNA]</scope>
</reference>
<name>A0A0E3T7U5_9CAUD</name>
<dbReference type="CDD" id="cd17919">
    <property type="entry name" value="DEXHc_Snf"/>
    <property type="match status" value="1"/>
</dbReference>
<dbReference type="Pfam" id="PF00271">
    <property type="entry name" value="Helicase_C"/>
    <property type="match status" value="1"/>
</dbReference>